<dbReference type="Pfam" id="PF12736">
    <property type="entry name" value="CABIT"/>
    <property type="match status" value="2"/>
</dbReference>
<evidence type="ECO:0000259" key="2">
    <source>
        <dbReference type="Pfam" id="PF12736"/>
    </source>
</evidence>
<dbReference type="InterPro" id="IPR039671">
    <property type="entry name" value="THEMIS"/>
</dbReference>
<dbReference type="PANTHER" id="PTHR15215">
    <property type="entry name" value="CABIT DOMAIN-CONTAINING PROTEIN"/>
    <property type="match status" value="1"/>
</dbReference>
<dbReference type="Proteomes" id="UP000000539">
    <property type="component" value="Chromosome 23"/>
</dbReference>
<reference evidence="3" key="3">
    <citation type="submission" date="2025-09" db="UniProtKB">
        <authorList>
            <consortium name="Ensembl"/>
        </authorList>
    </citation>
    <scope>IDENTIFICATION</scope>
    <source>
        <strain evidence="3">broiler</strain>
    </source>
</reference>
<evidence type="ECO:0000313" key="3">
    <source>
        <dbReference type="Ensembl" id="ENSGALP00010017692.1"/>
    </source>
</evidence>
<dbReference type="InterPro" id="IPR025946">
    <property type="entry name" value="CABIT_dom"/>
</dbReference>
<organism evidence="3 4">
    <name type="scientific">Gallus gallus</name>
    <name type="common">Chicken</name>
    <dbReference type="NCBI Taxonomy" id="9031"/>
    <lineage>
        <taxon>Eukaryota</taxon>
        <taxon>Metazoa</taxon>
        <taxon>Chordata</taxon>
        <taxon>Craniata</taxon>
        <taxon>Vertebrata</taxon>
        <taxon>Euteleostomi</taxon>
        <taxon>Archelosauria</taxon>
        <taxon>Archosauria</taxon>
        <taxon>Dinosauria</taxon>
        <taxon>Saurischia</taxon>
        <taxon>Theropoda</taxon>
        <taxon>Coelurosauria</taxon>
        <taxon>Aves</taxon>
        <taxon>Neognathae</taxon>
        <taxon>Galloanserae</taxon>
        <taxon>Galliformes</taxon>
        <taxon>Phasianidae</taxon>
        <taxon>Phasianinae</taxon>
        <taxon>Gallus</taxon>
    </lineage>
</organism>
<dbReference type="OrthoDB" id="9030353at2759"/>
<dbReference type="GeneTree" id="ENSGT00530000063770"/>
<reference evidence="3" key="1">
    <citation type="submission" date="2020-11" db="EMBL/GenBank/DDBJ databases">
        <title>Gallus gallus (Chicken) genome, bGalGal1, GRCg7b, maternal haplotype autosomes + Z &amp; W.</title>
        <authorList>
            <person name="Warren W."/>
            <person name="Formenti G."/>
            <person name="Fedrigo O."/>
            <person name="Haase B."/>
            <person name="Mountcastle J."/>
            <person name="Balacco J."/>
            <person name="Tracey A."/>
            <person name="Schneider V."/>
            <person name="Okimoto R."/>
            <person name="Cheng H."/>
            <person name="Hawken R."/>
            <person name="Howe K."/>
            <person name="Jarvis E.D."/>
        </authorList>
    </citation>
    <scope>NUCLEOTIDE SEQUENCE [LARGE SCALE GENOMIC DNA]</scope>
    <source>
        <strain evidence="3">Broiler</strain>
    </source>
</reference>
<feature type="domain" description="CABIT" evidence="2">
    <location>
        <begin position="18"/>
        <end position="78"/>
    </location>
</feature>
<dbReference type="Ensembl" id="ENSGALT00010030509.1">
    <property type="protein sequence ID" value="ENSGALP00010017692.1"/>
    <property type="gene ID" value="ENSGALG00010012743.1"/>
</dbReference>
<evidence type="ECO:0000256" key="1">
    <source>
        <dbReference type="ARBA" id="ARBA00006414"/>
    </source>
</evidence>
<sequence>MEPLSFQEYICSLDPATLPRILRICSGVYFQGSVYEISGNECCLSTGDLLKVTAVTLQKVICEDVQTGQKTELPPTFKVRRDQVRIPSTLEVDVEDVTEESQDVHFAQPLLLSELLGMEEVLPAQAEILEGPHGAAIFESSWASRLQKGQRLQIHGCSHTWRVLASARSSARRFLLSSSYQGRFRRRPRQFAGVQELAAGLQP</sequence>
<protein>
    <submittedName>
        <fullName evidence="3">Thymocyte selection associated family member 2</fullName>
    </submittedName>
</protein>
<keyword evidence="4" id="KW-1185">Reference proteome</keyword>
<accession>A0A8V0YIQ9</accession>
<name>A0A8V0YIQ9_CHICK</name>
<gene>
    <name evidence="3" type="primary">THEMIS2</name>
</gene>
<proteinExistence type="inferred from homology"/>
<dbReference type="FunCoup" id="A0A8V0YIQ9">
    <property type="interactions" value="23"/>
</dbReference>
<evidence type="ECO:0000313" key="4">
    <source>
        <dbReference type="Proteomes" id="UP000000539"/>
    </source>
</evidence>
<comment type="similarity">
    <text evidence="1">Belongs to the themis family.</text>
</comment>
<dbReference type="AlphaFoldDB" id="A0A8V0YIQ9"/>
<reference evidence="3" key="2">
    <citation type="submission" date="2025-08" db="UniProtKB">
        <authorList>
            <consortium name="Ensembl"/>
        </authorList>
    </citation>
    <scope>IDENTIFICATION</scope>
    <source>
        <strain evidence="3">broiler</strain>
    </source>
</reference>
<feature type="domain" description="CABIT" evidence="2">
    <location>
        <begin position="122"/>
        <end position="198"/>
    </location>
</feature>
<dbReference type="PANTHER" id="PTHR15215:SF2">
    <property type="entry name" value="PROTEIN THEMIS2"/>
    <property type="match status" value="1"/>
</dbReference>